<name>A0A8D8NAR8_CULPI</name>
<accession>A0A8D8NAR8</accession>
<evidence type="ECO:0000313" key="1">
    <source>
        <dbReference type="EMBL" id="CAG6558053.1"/>
    </source>
</evidence>
<protein>
    <submittedName>
        <fullName evidence="1">(northern house mosquito) hypothetical protein</fullName>
    </submittedName>
</protein>
<sequence>MLCWQQVRKTVRYLPINLLQAGAVGTLAETTVAHLVLRASVSHFLPPALAVRASATVLRLCRPEGWLHLGRSARILGNVWGRRRAVQGTGKIDSSPPARFGVSPHARPHTHVAPLRHPRADGQRTNTNAICQPSFISLSYFLRSHSAGRAGALRCSSDGFNGFLHTLEFFRASSPFSRISMHTYTRNTPNTFTATNFAHNIVCIGIFFLYF</sequence>
<reference evidence="1" key="1">
    <citation type="submission" date="2021-05" db="EMBL/GenBank/DDBJ databases">
        <authorList>
            <person name="Alioto T."/>
            <person name="Alioto T."/>
            <person name="Gomez Garrido J."/>
        </authorList>
    </citation>
    <scope>NUCLEOTIDE SEQUENCE</scope>
</reference>
<proteinExistence type="predicted"/>
<dbReference type="EMBL" id="HBUE01153969">
    <property type="protein sequence ID" value="CAG6506729.1"/>
    <property type="molecule type" value="Transcribed_RNA"/>
</dbReference>
<dbReference type="EMBL" id="HBUE01259025">
    <property type="protein sequence ID" value="CAG6558053.1"/>
    <property type="molecule type" value="Transcribed_RNA"/>
</dbReference>
<organism evidence="1">
    <name type="scientific">Culex pipiens</name>
    <name type="common">House mosquito</name>
    <dbReference type="NCBI Taxonomy" id="7175"/>
    <lineage>
        <taxon>Eukaryota</taxon>
        <taxon>Metazoa</taxon>
        <taxon>Ecdysozoa</taxon>
        <taxon>Arthropoda</taxon>
        <taxon>Hexapoda</taxon>
        <taxon>Insecta</taxon>
        <taxon>Pterygota</taxon>
        <taxon>Neoptera</taxon>
        <taxon>Endopterygota</taxon>
        <taxon>Diptera</taxon>
        <taxon>Nematocera</taxon>
        <taxon>Culicoidea</taxon>
        <taxon>Culicidae</taxon>
        <taxon>Culicinae</taxon>
        <taxon>Culicini</taxon>
        <taxon>Culex</taxon>
        <taxon>Culex</taxon>
    </lineage>
</organism>
<dbReference type="AlphaFoldDB" id="A0A8D8NAR8"/>